<organism evidence="3 4">
    <name type="scientific">Arboricoccus pini</name>
    <dbReference type="NCBI Taxonomy" id="1963835"/>
    <lineage>
        <taxon>Bacteria</taxon>
        <taxon>Pseudomonadati</taxon>
        <taxon>Pseudomonadota</taxon>
        <taxon>Alphaproteobacteria</taxon>
        <taxon>Geminicoccales</taxon>
        <taxon>Geminicoccaceae</taxon>
        <taxon>Arboricoccus</taxon>
    </lineage>
</organism>
<evidence type="ECO:0000256" key="1">
    <source>
        <dbReference type="SAM" id="MobiDB-lite"/>
    </source>
</evidence>
<dbReference type="Pfam" id="PF08238">
    <property type="entry name" value="Sel1"/>
    <property type="match status" value="3"/>
</dbReference>
<evidence type="ECO:0000313" key="4">
    <source>
        <dbReference type="Proteomes" id="UP000197065"/>
    </source>
</evidence>
<name>A0A212Q8T5_9PROT</name>
<sequence length="371" mass="39971">MPTRVEQTAAMEAGYVRLTCLQPLDLDPATLEIGMARLDRGTPHFLDPLARSEPHWVAGERWFKPGNARLEGKSLTFEMGPALTWRLKPHTAYLLHLRDASGNRVEDRLAWLPLRLPSTPPDPQPADPPAETKPEPASSPTSEPDDLSSFADMAAVLPEPVAAPPPEPPPERRAPMPPVTTTGRSYVLPLLLALLVLLAAGGGAYWWFFMRGKGEVEQAATQPPPVAADSVPLTLDGARGYISQKKPNGEDAAREAKRFADAGQADAAFLLYRRAAQEGDVPSMLTIARMYDPQSFKPGQGPVAKADPDEASTWYEKAADKGNAEAMQRLGTLLKDPQITRPDAAERATYWAQKAADAAKAQAPGANGAAP</sequence>
<protein>
    <recommendedName>
        <fullName evidence="5">Sel1 repeat-containing protein</fullName>
    </recommendedName>
</protein>
<feature type="region of interest" description="Disordered" evidence="1">
    <location>
        <begin position="352"/>
        <end position="371"/>
    </location>
</feature>
<dbReference type="OrthoDB" id="9797030at2"/>
<gene>
    <name evidence="3" type="ORF">SAMN07250955_101501</name>
</gene>
<feature type="region of interest" description="Disordered" evidence="1">
    <location>
        <begin position="114"/>
        <end position="147"/>
    </location>
</feature>
<feature type="transmembrane region" description="Helical" evidence="2">
    <location>
        <begin position="186"/>
        <end position="208"/>
    </location>
</feature>
<reference evidence="3 4" key="1">
    <citation type="submission" date="2017-06" db="EMBL/GenBank/DDBJ databases">
        <authorList>
            <person name="Kim H.J."/>
            <person name="Triplett B.A."/>
        </authorList>
    </citation>
    <scope>NUCLEOTIDE SEQUENCE [LARGE SCALE GENOMIC DNA]</scope>
    <source>
        <strain evidence="3 4">B29T1</strain>
    </source>
</reference>
<dbReference type="RefSeq" id="WP_088559785.1">
    <property type="nucleotide sequence ID" value="NZ_FYEH01000001.1"/>
</dbReference>
<keyword evidence="2" id="KW-0472">Membrane</keyword>
<evidence type="ECO:0000256" key="2">
    <source>
        <dbReference type="SAM" id="Phobius"/>
    </source>
</evidence>
<dbReference type="EMBL" id="FYEH01000001">
    <property type="protein sequence ID" value="SNB55805.1"/>
    <property type="molecule type" value="Genomic_DNA"/>
</dbReference>
<feature type="compositionally biased region" description="Pro residues" evidence="1">
    <location>
        <begin position="118"/>
        <end position="128"/>
    </location>
</feature>
<keyword evidence="2" id="KW-0812">Transmembrane</keyword>
<evidence type="ECO:0008006" key="5">
    <source>
        <dbReference type="Google" id="ProtNLM"/>
    </source>
</evidence>
<dbReference type="Proteomes" id="UP000197065">
    <property type="component" value="Unassembled WGS sequence"/>
</dbReference>
<dbReference type="SUPFAM" id="SSF81901">
    <property type="entry name" value="HCP-like"/>
    <property type="match status" value="1"/>
</dbReference>
<dbReference type="AlphaFoldDB" id="A0A212Q8T5"/>
<accession>A0A212Q8T5</accession>
<dbReference type="InterPro" id="IPR011990">
    <property type="entry name" value="TPR-like_helical_dom_sf"/>
</dbReference>
<evidence type="ECO:0000313" key="3">
    <source>
        <dbReference type="EMBL" id="SNB55805.1"/>
    </source>
</evidence>
<proteinExistence type="predicted"/>
<dbReference type="Gene3D" id="1.25.40.10">
    <property type="entry name" value="Tetratricopeptide repeat domain"/>
    <property type="match status" value="1"/>
</dbReference>
<keyword evidence="2" id="KW-1133">Transmembrane helix</keyword>
<keyword evidence="4" id="KW-1185">Reference proteome</keyword>
<feature type="region of interest" description="Disordered" evidence="1">
    <location>
        <begin position="159"/>
        <end position="178"/>
    </location>
</feature>
<dbReference type="InterPro" id="IPR006597">
    <property type="entry name" value="Sel1-like"/>
</dbReference>